<feature type="domain" description="Transposase IS204/IS1001/IS1096/IS1165 helix-turn-helix" evidence="1">
    <location>
        <begin position="34"/>
        <end position="77"/>
    </location>
</feature>
<dbReference type="EMBL" id="FR695867">
    <property type="protein sequence ID" value="CBX27776.1"/>
    <property type="molecule type" value="Genomic_DNA"/>
</dbReference>
<proteinExistence type="predicted"/>
<evidence type="ECO:0000259" key="1">
    <source>
        <dbReference type="Pfam" id="PF13542"/>
    </source>
</evidence>
<reference evidence="2" key="1">
    <citation type="journal article" date="2011" name="Environ. Microbiol.">
        <title>Genomic insights into the metabolic potential of the polycyclic aromatic hydrocarbon degrading sulfate-reducing Deltaproteobacterium N47.</title>
        <authorList>
            <person name="Bergmann F."/>
            <person name="Selesi D."/>
            <person name="Weinmaier T."/>
            <person name="Tischler P."/>
            <person name="Rattei T."/>
            <person name="Meckenstock R.U."/>
        </authorList>
    </citation>
    <scope>NUCLEOTIDE SEQUENCE</scope>
</reference>
<dbReference type="PANTHER" id="PTHR33498">
    <property type="entry name" value="TRANSPOSASE FOR INSERTION SEQUENCE ELEMENT IS1557"/>
    <property type="match status" value="1"/>
</dbReference>
<accession>E1YB99</accession>
<dbReference type="Pfam" id="PF13542">
    <property type="entry name" value="HTH_Tnp_ISL3"/>
    <property type="match status" value="1"/>
</dbReference>
<evidence type="ECO:0000313" key="2">
    <source>
        <dbReference type="EMBL" id="CBX27776.1"/>
    </source>
</evidence>
<dbReference type="InterPro" id="IPR032877">
    <property type="entry name" value="Transposase_HTH"/>
</dbReference>
<dbReference type="InterPro" id="IPR047951">
    <property type="entry name" value="Transpos_ISL3"/>
</dbReference>
<dbReference type="PANTHER" id="PTHR33498:SF1">
    <property type="entry name" value="TRANSPOSASE FOR INSERTION SEQUENCE ELEMENT IS1557"/>
    <property type="match status" value="1"/>
</dbReference>
<organism evidence="2">
    <name type="scientific">uncultured Desulfobacterium sp</name>
    <dbReference type="NCBI Taxonomy" id="201089"/>
    <lineage>
        <taxon>Bacteria</taxon>
        <taxon>Pseudomonadati</taxon>
        <taxon>Thermodesulfobacteriota</taxon>
        <taxon>Desulfobacteria</taxon>
        <taxon>Desulfobacterales</taxon>
        <taxon>Desulfobacteriaceae</taxon>
        <taxon>Desulfobacterium</taxon>
        <taxon>environmental samples</taxon>
    </lineage>
</organism>
<protein>
    <recommendedName>
        <fullName evidence="1">Transposase IS204/IS1001/IS1096/IS1165 helix-turn-helix domain-containing protein</fullName>
    </recommendedName>
</protein>
<name>E1YB99_9BACT</name>
<gene>
    <name evidence="2" type="ORF">N47_C18340</name>
</gene>
<dbReference type="AlphaFoldDB" id="E1YB99"/>
<sequence length="121" mass="13962">MNVCQMATFIHVRLPRIECPEHGVLQIVSGLGEENSGMTYEFESFVLDLEQECSIESVCRLLDMNWHHCWGVMERAVERGKERKPHRIPERIGVDEKSFAKGHRYETLVYDIDAGTVSKQP</sequence>